<dbReference type="STRING" id="709881.SAMN04489832_2570"/>
<gene>
    <name evidence="1" type="ORF">SAMN04489832_2570</name>
</gene>
<name>A0A1N5WLT6_9ACTN</name>
<dbReference type="RefSeq" id="WP_074311569.1">
    <property type="nucleotide sequence ID" value="NZ_FSQT01000001.1"/>
</dbReference>
<organism evidence="1 2">
    <name type="scientific">Micromonospora cremea</name>
    <dbReference type="NCBI Taxonomy" id="709881"/>
    <lineage>
        <taxon>Bacteria</taxon>
        <taxon>Bacillati</taxon>
        <taxon>Actinomycetota</taxon>
        <taxon>Actinomycetes</taxon>
        <taxon>Micromonosporales</taxon>
        <taxon>Micromonosporaceae</taxon>
        <taxon>Micromonospora</taxon>
    </lineage>
</organism>
<keyword evidence="2" id="KW-1185">Reference proteome</keyword>
<dbReference type="OrthoDB" id="3245799at2"/>
<evidence type="ECO:0008006" key="3">
    <source>
        <dbReference type="Google" id="ProtNLM"/>
    </source>
</evidence>
<dbReference type="Proteomes" id="UP000185124">
    <property type="component" value="Unassembled WGS sequence"/>
</dbReference>
<reference evidence="2" key="1">
    <citation type="submission" date="2016-12" db="EMBL/GenBank/DDBJ databases">
        <authorList>
            <person name="Varghese N."/>
            <person name="Submissions S."/>
        </authorList>
    </citation>
    <scope>NUCLEOTIDE SEQUENCE [LARGE SCALE GENOMIC DNA]</scope>
    <source>
        <strain evidence="2">DSM 45599</strain>
    </source>
</reference>
<evidence type="ECO:0000313" key="1">
    <source>
        <dbReference type="EMBL" id="SIM86078.1"/>
    </source>
</evidence>
<protein>
    <recommendedName>
        <fullName evidence="3">Secreted protein</fullName>
    </recommendedName>
</protein>
<proteinExistence type="predicted"/>
<dbReference type="AlphaFoldDB" id="A0A1N5WLT6"/>
<accession>A0A1N5WLT6</accession>
<evidence type="ECO:0000313" key="2">
    <source>
        <dbReference type="Proteomes" id="UP000185124"/>
    </source>
</evidence>
<sequence>MTDFFESLVRGDVTAVVSVLHTLDEPARRTLGDELIAHVRRRQDNWWWGKESTALAVAAVGTLSTATKTAALLGRRSIALRDADPEPVVAAARQRGVTWLADLAYRLAERLRRSEPWEGWHFTAGLLLAEKATPPTGDAFVAGWAYAMWWQRLHDRQQQLPLVDRLRADPFLDALLPRLFEVDGVGADLASSGDGQAVPRALVALAAQGRLDRAALLDGTLGRLLRGDRPGALRPFLALHEQLGPTPDEVAARASAYLRLLADGPGPVAVLAQRALRDSGGNVEFESVLDAARVVLGRPEKTLVRAQLSWLDRLARQRSERAADIAEVLALGAEHPAADLRDRATALAQRHGHRPLATVTVAVAGDDLPPPPSPALAPPAITEVDELVEEVSGLLGRRWLALAMERVLDGLVRLTTTERDRLATALRPVLRRGQVGAHDHPWAVFNLPVQLHGVLLTAAAPAEASTRRDQWSSILSESLTRTLRPFRNRPATDPPRRSALMLVYCARLAEIGQRLDGRNDPGLLAAPTSATGAIDPTALYERLAALEDRPVWRWDLTQALLRLPVGVDDALAARAAALGTAAGDELASWLRGDALPAPVHQVVTVGRRERAGDFDFGYDRLPVRRTVVVSAPPEGVTDPLGLLTVPAQLVGRGRGDWGDLWPALLPGHRGLVAAHVLPEFAGAAQEDVQEAATILPALADCTGTGGPALDLALAYGLCARHEVDRVAALDALLILAAANDLDAPGVGRQLGALAADGQVTLTRVVTPLRDAVAAGARLSVWRLLAAALPPLLVAPTPPRGTPDLLTLAAETARATEVRIEVPGLADTVARGGASRLVTEARRLATELAA</sequence>
<dbReference type="EMBL" id="FSQT01000001">
    <property type="protein sequence ID" value="SIM86078.1"/>
    <property type="molecule type" value="Genomic_DNA"/>
</dbReference>